<dbReference type="Proteomes" id="UP000199138">
    <property type="component" value="Unassembled WGS sequence"/>
</dbReference>
<evidence type="ECO:0000259" key="3">
    <source>
        <dbReference type="Pfam" id="PF00296"/>
    </source>
</evidence>
<gene>
    <name evidence="4" type="ORF">SAMN05216480_101386</name>
</gene>
<dbReference type="AlphaFoldDB" id="A0A1I7EXE3"/>
<dbReference type="InterPro" id="IPR036661">
    <property type="entry name" value="Luciferase-like_sf"/>
</dbReference>
<dbReference type="GO" id="GO:0005829">
    <property type="term" value="C:cytosol"/>
    <property type="evidence" value="ECO:0007669"/>
    <property type="project" value="TreeGrafter"/>
</dbReference>
<dbReference type="RefSeq" id="WP_093022231.1">
    <property type="nucleotide sequence ID" value="NZ_FPBK01000001.1"/>
</dbReference>
<dbReference type="InterPro" id="IPR050766">
    <property type="entry name" value="Bact_Lucif_Oxidored"/>
</dbReference>
<accession>A0A1I7EXE3</accession>
<proteinExistence type="predicted"/>
<dbReference type="SUPFAM" id="SSF51679">
    <property type="entry name" value="Bacterial luciferase-like"/>
    <property type="match status" value="1"/>
</dbReference>
<dbReference type="Gene3D" id="3.20.20.30">
    <property type="entry name" value="Luciferase-like domain"/>
    <property type="match status" value="1"/>
</dbReference>
<dbReference type="InterPro" id="IPR011251">
    <property type="entry name" value="Luciferase-like_dom"/>
</dbReference>
<dbReference type="PANTHER" id="PTHR30137:SF6">
    <property type="entry name" value="LUCIFERASE-LIKE MONOOXYGENASE"/>
    <property type="match status" value="1"/>
</dbReference>
<feature type="domain" description="Luciferase-like" evidence="3">
    <location>
        <begin position="13"/>
        <end position="325"/>
    </location>
</feature>
<keyword evidence="5" id="KW-1185">Reference proteome</keyword>
<dbReference type="Pfam" id="PF00296">
    <property type="entry name" value="Bac_luciferase"/>
    <property type="match status" value="1"/>
</dbReference>
<sequence length="334" mass="36962">MNNTPLYDIPISVLDLIPIAEGNSVTQAFQNSVELAQQTEALGYNRFWLAEHHSMPNIASAATTLLMNHIANHTEKIRVGSGGIMLPNHSPLIVAEQIGTLEALFPGRIDLGLGRAPGTDPDTAAAIRSDRMTAAHHFPYEIEKIQRYMASNNQGQKVRAFIAEGAEVPIYILGSSTDSAYLAASMGVPYVFASHFAPKQFLEALDIYRKNFQPSAELKEPYVIACVNVITADTDNHAEYLSSTLKQMFLGIVTGNLRKMPPPVDNMDAIWSPYHKEAAESMLTYSFIGSKETVGEKAKDFIEKTGVNEIMAVSHIFDHQERIKSYRLFAELFQ</sequence>
<protein>
    <recommendedName>
        <fullName evidence="2">Luciferase-like monooxygenase</fullName>
    </recommendedName>
</protein>
<dbReference type="PANTHER" id="PTHR30137">
    <property type="entry name" value="LUCIFERASE-LIKE MONOOXYGENASE"/>
    <property type="match status" value="1"/>
</dbReference>
<organism evidence="4 5">
    <name type="scientific">Pustulibacterium marinum</name>
    <dbReference type="NCBI Taxonomy" id="1224947"/>
    <lineage>
        <taxon>Bacteria</taxon>
        <taxon>Pseudomonadati</taxon>
        <taxon>Bacteroidota</taxon>
        <taxon>Flavobacteriia</taxon>
        <taxon>Flavobacteriales</taxon>
        <taxon>Flavobacteriaceae</taxon>
        <taxon>Pustulibacterium</taxon>
    </lineage>
</organism>
<dbReference type="InterPro" id="IPR019949">
    <property type="entry name" value="CmoO-like"/>
</dbReference>
<dbReference type="GO" id="GO:0016705">
    <property type="term" value="F:oxidoreductase activity, acting on paired donors, with incorporation or reduction of molecular oxygen"/>
    <property type="evidence" value="ECO:0007669"/>
    <property type="project" value="InterPro"/>
</dbReference>
<dbReference type="CDD" id="cd00347">
    <property type="entry name" value="Flavin_utilizing_monoxygenases"/>
    <property type="match status" value="1"/>
</dbReference>
<reference evidence="5" key="1">
    <citation type="submission" date="2016-10" db="EMBL/GenBank/DDBJ databases">
        <authorList>
            <person name="Varghese N."/>
            <person name="Submissions S."/>
        </authorList>
    </citation>
    <scope>NUCLEOTIDE SEQUENCE [LARGE SCALE GENOMIC DNA]</scope>
    <source>
        <strain evidence="5">CGMCC 1.12333</strain>
    </source>
</reference>
<dbReference type="OrthoDB" id="9780518at2"/>
<name>A0A1I7EXE3_9FLAO</name>
<dbReference type="EMBL" id="FPBK01000001">
    <property type="protein sequence ID" value="SFU28620.1"/>
    <property type="molecule type" value="Genomic_DNA"/>
</dbReference>
<dbReference type="FunFam" id="3.20.20.30:FF:000002">
    <property type="entry name" value="LLM class flavin-dependent oxidoreductase"/>
    <property type="match status" value="1"/>
</dbReference>
<evidence type="ECO:0000313" key="5">
    <source>
        <dbReference type="Proteomes" id="UP000199138"/>
    </source>
</evidence>
<evidence type="ECO:0000313" key="4">
    <source>
        <dbReference type="EMBL" id="SFU28620.1"/>
    </source>
</evidence>
<evidence type="ECO:0000256" key="1">
    <source>
        <dbReference type="ARBA" id="ARBA00007789"/>
    </source>
</evidence>
<comment type="similarity">
    <text evidence="1">To bacterial alkanal monooxygenase alpha and beta chains.</text>
</comment>
<evidence type="ECO:0000256" key="2">
    <source>
        <dbReference type="ARBA" id="ARBA00074555"/>
    </source>
</evidence>
<dbReference type="STRING" id="1224947.SAMN05216480_101386"/>
<dbReference type="NCBIfam" id="TIGR03558">
    <property type="entry name" value="oxido_grp_1"/>
    <property type="match status" value="1"/>
</dbReference>